<evidence type="ECO:0000259" key="6">
    <source>
        <dbReference type="PROSITE" id="PS50931"/>
    </source>
</evidence>
<dbReference type="GO" id="GO:0032993">
    <property type="term" value="C:protein-DNA complex"/>
    <property type="evidence" value="ECO:0007669"/>
    <property type="project" value="TreeGrafter"/>
</dbReference>
<dbReference type="AlphaFoldDB" id="A0A4V1M5H6"/>
<protein>
    <submittedName>
        <fullName evidence="7">Hydrogen peroxide-inducible genes activator</fullName>
    </submittedName>
</protein>
<dbReference type="Gene3D" id="1.10.10.10">
    <property type="entry name" value="Winged helix-like DNA-binding domain superfamily/Winged helix DNA-binding domain"/>
    <property type="match status" value="1"/>
</dbReference>
<evidence type="ECO:0000256" key="3">
    <source>
        <dbReference type="ARBA" id="ARBA00023125"/>
    </source>
</evidence>
<comment type="similarity">
    <text evidence="1">Belongs to the LysR transcriptional regulatory family.</text>
</comment>
<keyword evidence="3" id="KW-0238">DNA-binding</keyword>
<evidence type="ECO:0000313" key="8">
    <source>
        <dbReference type="Proteomes" id="UP000289455"/>
    </source>
</evidence>
<dbReference type="Pfam" id="PF00126">
    <property type="entry name" value="HTH_1"/>
    <property type="match status" value="1"/>
</dbReference>
<keyword evidence="2" id="KW-0805">Transcription regulation</keyword>
<dbReference type="SUPFAM" id="SSF53850">
    <property type="entry name" value="Periplasmic binding protein-like II"/>
    <property type="match status" value="1"/>
</dbReference>
<comment type="caution">
    <text evidence="7">The sequence shown here is derived from an EMBL/GenBank/DDBJ whole genome shotgun (WGS) entry which is preliminary data.</text>
</comment>
<dbReference type="InterPro" id="IPR005119">
    <property type="entry name" value="LysR_subst-bd"/>
</dbReference>
<dbReference type="PROSITE" id="PS50931">
    <property type="entry name" value="HTH_LYSR"/>
    <property type="match status" value="1"/>
</dbReference>
<dbReference type="InterPro" id="IPR036388">
    <property type="entry name" value="WH-like_DNA-bd_sf"/>
</dbReference>
<feature type="domain" description="HTH lysR-type" evidence="6">
    <location>
        <begin position="1"/>
        <end position="58"/>
    </location>
</feature>
<accession>A0A4V1M5H6</accession>
<dbReference type="Gene3D" id="3.40.190.10">
    <property type="entry name" value="Periplasmic binding protein-like II"/>
    <property type="match status" value="2"/>
</dbReference>
<dbReference type="PRINTS" id="PR00039">
    <property type="entry name" value="HTHLYSR"/>
</dbReference>
<name>A0A4V1M5H6_9BACT</name>
<dbReference type="RefSeq" id="WP_129026841.1">
    <property type="nucleotide sequence ID" value="NZ_SDHY01000003.1"/>
</dbReference>
<dbReference type="InterPro" id="IPR036390">
    <property type="entry name" value="WH_DNA-bd_sf"/>
</dbReference>
<dbReference type="CDD" id="cd08411">
    <property type="entry name" value="PBP2_OxyR"/>
    <property type="match status" value="1"/>
</dbReference>
<evidence type="ECO:0000313" key="7">
    <source>
        <dbReference type="EMBL" id="RXK49744.1"/>
    </source>
</evidence>
<reference evidence="7 8" key="1">
    <citation type="submission" date="2019-01" db="EMBL/GenBank/DDBJ databases">
        <title>Cytophagaceae bacterium strain CAR-16.</title>
        <authorList>
            <person name="Chen W.-M."/>
        </authorList>
    </citation>
    <scope>NUCLEOTIDE SEQUENCE [LARGE SCALE GENOMIC DNA]</scope>
    <source>
        <strain evidence="7 8">CAR-16</strain>
    </source>
</reference>
<keyword evidence="5" id="KW-0804">Transcription</keyword>
<evidence type="ECO:0000256" key="1">
    <source>
        <dbReference type="ARBA" id="ARBA00009437"/>
    </source>
</evidence>
<proteinExistence type="inferred from homology"/>
<dbReference type="InterPro" id="IPR000847">
    <property type="entry name" value="LysR_HTH_N"/>
</dbReference>
<dbReference type="PANTHER" id="PTHR30346:SF26">
    <property type="entry name" value="HYDROGEN PEROXIDE-INDUCIBLE GENES ACTIVATOR"/>
    <property type="match status" value="1"/>
</dbReference>
<dbReference type="GO" id="GO:0003677">
    <property type="term" value="F:DNA binding"/>
    <property type="evidence" value="ECO:0007669"/>
    <property type="project" value="UniProtKB-KW"/>
</dbReference>
<dbReference type="PANTHER" id="PTHR30346">
    <property type="entry name" value="TRANSCRIPTIONAL DUAL REGULATOR HCAR-RELATED"/>
    <property type="match status" value="1"/>
</dbReference>
<dbReference type="Proteomes" id="UP000289455">
    <property type="component" value="Unassembled WGS sequence"/>
</dbReference>
<dbReference type="OrthoDB" id="9803735at2"/>
<organism evidence="7 8">
    <name type="scientific">Aquirufa rosea</name>
    <dbReference type="NCBI Taxonomy" id="2509241"/>
    <lineage>
        <taxon>Bacteria</taxon>
        <taxon>Pseudomonadati</taxon>
        <taxon>Bacteroidota</taxon>
        <taxon>Cytophagia</taxon>
        <taxon>Cytophagales</taxon>
        <taxon>Flectobacillaceae</taxon>
        <taxon>Aquirufa</taxon>
    </lineage>
</organism>
<dbReference type="SUPFAM" id="SSF46785">
    <property type="entry name" value="Winged helix' DNA-binding domain"/>
    <property type="match status" value="1"/>
</dbReference>
<keyword evidence="8" id="KW-1185">Reference proteome</keyword>
<evidence type="ECO:0000256" key="5">
    <source>
        <dbReference type="ARBA" id="ARBA00023163"/>
    </source>
</evidence>
<dbReference type="EMBL" id="SDHY01000003">
    <property type="protein sequence ID" value="RXK49744.1"/>
    <property type="molecule type" value="Genomic_DNA"/>
</dbReference>
<sequence>MNIHQLEYILAVDQFKSFSKAADYCHVTQATLSAMVKKLEEQLDIVIFDRKANPIVVTENGREILIQAQQVVAHAHALLASSKSIQNKIEGRVKLGIIPTVANSLMPIILKPILEKYPQLVLEIYEVTTSQLMKNLREGKLDLGILSTPIATGDLETTLLYEEPLHVYGYLENGNKSIRMEELSKQRIFLLQEGHCLRDQIIEWCDLKKSKHLPANLIFESNTFDTLINLVDEFQGMTLLPALYLRHLNEYRQSQILTMEGGDISREVSLCFYRPYAKWNIVKQFSQDIAQLVAKHLNKNSVQ</sequence>
<dbReference type="Pfam" id="PF03466">
    <property type="entry name" value="LysR_substrate"/>
    <property type="match status" value="1"/>
</dbReference>
<gene>
    <name evidence="7" type="ORF">ESB04_06100</name>
</gene>
<dbReference type="GO" id="GO:0003700">
    <property type="term" value="F:DNA-binding transcription factor activity"/>
    <property type="evidence" value="ECO:0007669"/>
    <property type="project" value="InterPro"/>
</dbReference>
<dbReference type="FunFam" id="1.10.10.10:FF:000001">
    <property type="entry name" value="LysR family transcriptional regulator"/>
    <property type="match status" value="1"/>
</dbReference>
<keyword evidence="4" id="KW-0010">Activator</keyword>
<evidence type="ECO:0000256" key="2">
    <source>
        <dbReference type="ARBA" id="ARBA00023015"/>
    </source>
</evidence>
<evidence type="ECO:0000256" key="4">
    <source>
        <dbReference type="ARBA" id="ARBA00023159"/>
    </source>
</evidence>